<dbReference type="SUPFAM" id="SSF52540">
    <property type="entry name" value="P-loop containing nucleoside triphosphate hydrolases"/>
    <property type="match status" value="1"/>
</dbReference>
<evidence type="ECO:0000256" key="2">
    <source>
        <dbReference type="ARBA" id="ARBA00022448"/>
    </source>
</evidence>
<dbReference type="PROSITE" id="PS00211">
    <property type="entry name" value="ABC_TRANSPORTER_1"/>
    <property type="match status" value="1"/>
</dbReference>
<dbReference type="InterPro" id="IPR017871">
    <property type="entry name" value="ABC_transporter-like_CS"/>
</dbReference>
<evidence type="ECO:0000313" key="10">
    <source>
        <dbReference type="EMBL" id="KAH6589111.1"/>
    </source>
</evidence>
<keyword evidence="6 8" id="KW-1133">Transmembrane helix</keyword>
<evidence type="ECO:0000256" key="5">
    <source>
        <dbReference type="ARBA" id="ARBA00022840"/>
    </source>
</evidence>
<dbReference type="SMART" id="SM00382">
    <property type="entry name" value="AAA"/>
    <property type="match status" value="1"/>
</dbReference>
<dbReference type="EMBL" id="JAFCIX010000475">
    <property type="protein sequence ID" value="KAH6589111.1"/>
    <property type="molecule type" value="Genomic_DNA"/>
</dbReference>
<evidence type="ECO:0000259" key="9">
    <source>
        <dbReference type="PROSITE" id="PS50893"/>
    </source>
</evidence>
<protein>
    <recommendedName>
        <fullName evidence="9">ABC transporter domain-containing protein</fullName>
    </recommendedName>
</protein>
<keyword evidence="3 8" id="KW-0812">Transmembrane</keyword>
<comment type="subcellular location">
    <subcellularLocation>
        <location evidence="1">Membrane</location>
        <topology evidence="1">Multi-pass membrane protein</topology>
    </subcellularLocation>
</comment>
<comment type="caution">
    <text evidence="10">The sequence shown here is derived from an EMBL/GenBank/DDBJ whole genome shotgun (WGS) entry which is preliminary data.</text>
</comment>
<keyword evidence="5" id="KW-0067">ATP-binding</keyword>
<dbReference type="PANTHER" id="PTHR48041:SF91">
    <property type="entry name" value="ABC TRANSPORTER G FAMILY MEMBER 28"/>
    <property type="match status" value="1"/>
</dbReference>
<keyword evidence="2" id="KW-0813">Transport</keyword>
<feature type="transmembrane region" description="Helical" evidence="8">
    <location>
        <begin position="782"/>
        <end position="802"/>
    </location>
</feature>
<accession>A0ABQ8F242</accession>
<dbReference type="InterPro" id="IPR003593">
    <property type="entry name" value="AAA+_ATPase"/>
</dbReference>
<dbReference type="InterPro" id="IPR050352">
    <property type="entry name" value="ABCG_transporters"/>
</dbReference>
<reference evidence="10 11" key="1">
    <citation type="submission" date="2021-02" db="EMBL/GenBank/DDBJ databases">
        <title>Variation within the Batrachochytrium salamandrivorans European outbreak.</title>
        <authorList>
            <person name="Kelly M."/>
            <person name="Pasmans F."/>
            <person name="Shea T.P."/>
            <person name="Munoz J.F."/>
            <person name="Carranza S."/>
            <person name="Cuomo C.A."/>
            <person name="Martel A."/>
        </authorList>
    </citation>
    <scope>NUCLEOTIDE SEQUENCE [LARGE SCALE GENOMIC DNA]</scope>
    <source>
        <strain evidence="10 11">AMFP18/2</strain>
    </source>
</reference>
<dbReference type="InterPro" id="IPR003439">
    <property type="entry name" value="ABC_transporter-like_ATP-bd"/>
</dbReference>
<evidence type="ECO:0000313" key="11">
    <source>
        <dbReference type="Proteomes" id="UP001648503"/>
    </source>
</evidence>
<sequence length="885" mass="98208">MQLLTRSRGSWDMLTVALTAVVSHWIVFPMTAVAQTLPSSSLLDPLAYAALITFQPCPSVNNSASANIDCSYPSTPTTGQVTWTCEAGSYCMGPSRKDACSPGFYCPENAAQPLYCPKRFSCSKDSKTIAVCPKNSFCPIGTVKPYSCGYLAYCPAGSATGDKFGVVIVFAVVAAIIYFIFVWKASSDKERDLKRKSEQNKADHEVLTDEQPQIGRLSQTFDIEFENLGLKLPNGVEIMGNVSGVLRSGHTCAIMGPSGAGKTTFVTLLTGKVARTSGHVTVNGVAEELSKYKKLIGYVPQEDIMMRDLTVRDILMHSARMRLPSDWDYAKIKDKVLDIISFLGMSHVAGSIIGDEETRGISGGQRKRVNIGMELVAEPSVLFLDEPTSGLDSSTSFEVCANLKNIARMQGLTVGAVIHSPSPATFRQFDDFMLLGKGGHLVYMGPREDCVKYFQSIGFTCPPDESPSDFFMDVATGKVPSEFSPAFKPRDLFDYWVKSRKGENPFANMRRMTIEQARAAEKKYKSGDLSEVNDGKPTTYIEAPKVKDYYGWTEYIASGIGSIVREWGVWLYDIISEFGEFIVSFIYSILCRKDPIRETCSYPIQIWLLMKRAILQVWNNPQPIIVDMLLHFSSGLFISIAVQNFKFIGAMPGSICATAPVNMQWQCNQPEDHLREAGMFIGLGSLFAGISVGANTFGREKVVYWRDTASGMNTIPYFLAKFIVDFPRVILGGSMFFLALVLFFPYSQSAGHLYAIVICLYFNAFAMGYWISTAFPIAKSGLIATGFALLWALVLSGVLPNLNDVSDYPPFFQFFWKISAPRWSVESFWLAELQSLDWAEKNKQPTNTYQWANSSKDLSYMLIIAVGWNVLAFLGMKLFNRTKQK</sequence>
<dbReference type="InterPro" id="IPR013525">
    <property type="entry name" value="ABC2_TM"/>
</dbReference>
<gene>
    <name evidence="10" type="ORF">BASA50_010277</name>
</gene>
<evidence type="ECO:0000256" key="1">
    <source>
        <dbReference type="ARBA" id="ARBA00004141"/>
    </source>
</evidence>
<evidence type="ECO:0000256" key="4">
    <source>
        <dbReference type="ARBA" id="ARBA00022741"/>
    </source>
</evidence>
<dbReference type="PROSITE" id="PS50893">
    <property type="entry name" value="ABC_TRANSPORTER_2"/>
    <property type="match status" value="1"/>
</dbReference>
<dbReference type="PANTHER" id="PTHR48041">
    <property type="entry name" value="ABC TRANSPORTER G FAMILY MEMBER 28"/>
    <property type="match status" value="1"/>
</dbReference>
<dbReference type="Gene3D" id="3.40.50.300">
    <property type="entry name" value="P-loop containing nucleotide triphosphate hydrolases"/>
    <property type="match status" value="1"/>
</dbReference>
<proteinExistence type="predicted"/>
<dbReference type="Pfam" id="PF19055">
    <property type="entry name" value="ABC2_membrane_7"/>
    <property type="match status" value="1"/>
</dbReference>
<feature type="transmembrane region" description="Helical" evidence="8">
    <location>
        <begin position="164"/>
        <end position="186"/>
    </location>
</feature>
<feature type="domain" description="ABC transporter" evidence="9">
    <location>
        <begin position="223"/>
        <end position="463"/>
    </location>
</feature>
<keyword evidence="7 8" id="KW-0472">Membrane</keyword>
<evidence type="ECO:0000256" key="8">
    <source>
        <dbReference type="SAM" id="Phobius"/>
    </source>
</evidence>
<feature type="transmembrane region" description="Helical" evidence="8">
    <location>
        <begin position="858"/>
        <end position="879"/>
    </location>
</feature>
<dbReference type="Pfam" id="PF00005">
    <property type="entry name" value="ABC_tran"/>
    <property type="match status" value="1"/>
</dbReference>
<evidence type="ECO:0000256" key="6">
    <source>
        <dbReference type="ARBA" id="ARBA00022989"/>
    </source>
</evidence>
<dbReference type="Pfam" id="PF01061">
    <property type="entry name" value="ABC2_membrane"/>
    <property type="match status" value="1"/>
</dbReference>
<keyword evidence="4" id="KW-0547">Nucleotide-binding</keyword>
<feature type="transmembrane region" description="Helical" evidence="8">
    <location>
        <begin position="752"/>
        <end position="770"/>
    </location>
</feature>
<evidence type="ECO:0000256" key="7">
    <source>
        <dbReference type="ARBA" id="ARBA00023136"/>
    </source>
</evidence>
<feature type="transmembrane region" description="Helical" evidence="8">
    <location>
        <begin position="729"/>
        <end position="746"/>
    </location>
</feature>
<dbReference type="InterPro" id="IPR043926">
    <property type="entry name" value="ABCG_dom"/>
</dbReference>
<evidence type="ECO:0000256" key="3">
    <source>
        <dbReference type="ARBA" id="ARBA00022692"/>
    </source>
</evidence>
<keyword evidence="11" id="KW-1185">Reference proteome</keyword>
<name>A0ABQ8F242_9FUNG</name>
<dbReference type="InterPro" id="IPR027417">
    <property type="entry name" value="P-loop_NTPase"/>
</dbReference>
<organism evidence="10 11">
    <name type="scientific">Batrachochytrium salamandrivorans</name>
    <dbReference type="NCBI Taxonomy" id="1357716"/>
    <lineage>
        <taxon>Eukaryota</taxon>
        <taxon>Fungi</taxon>
        <taxon>Fungi incertae sedis</taxon>
        <taxon>Chytridiomycota</taxon>
        <taxon>Chytridiomycota incertae sedis</taxon>
        <taxon>Chytridiomycetes</taxon>
        <taxon>Rhizophydiales</taxon>
        <taxon>Rhizophydiales incertae sedis</taxon>
        <taxon>Batrachochytrium</taxon>
    </lineage>
</organism>
<dbReference type="Proteomes" id="UP001648503">
    <property type="component" value="Unassembled WGS sequence"/>
</dbReference>